<dbReference type="Pfam" id="PF07690">
    <property type="entry name" value="MFS_1"/>
    <property type="match status" value="1"/>
</dbReference>
<dbReference type="AlphaFoldDB" id="A0A383AC27"/>
<dbReference type="Gene3D" id="1.20.1250.20">
    <property type="entry name" value="MFS general substrate transporter like domains"/>
    <property type="match status" value="1"/>
</dbReference>
<evidence type="ECO:0000256" key="1">
    <source>
        <dbReference type="SAM" id="MobiDB-lite"/>
    </source>
</evidence>
<proteinExistence type="predicted"/>
<dbReference type="PANTHER" id="PTHR11360:SF290">
    <property type="entry name" value="MONOCARBOXYLATE MFS PERMEASE"/>
    <property type="match status" value="1"/>
</dbReference>
<feature type="region of interest" description="Disordered" evidence="1">
    <location>
        <begin position="1"/>
        <end position="21"/>
    </location>
</feature>
<keyword evidence="2" id="KW-0472">Membrane</keyword>
<gene>
    <name evidence="4" type="ORF">METZ01_LOCUS457599</name>
</gene>
<evidence type="ECO:0000313" key="4">
    <source>
        <dbReference type="EMBL" id="SVE04745.1"/>
    </source>
</evidence>
<feature type="transmembrane region" description="Helical" evidence="2">
    <location>
        <begin position="26"/>
        <end position="48"/>
    </location>
</feature>
<dbReference type="SUPFAM" id="SSF103473">
    <property type="entry name" value="MFS general substrate transporter"/>
    <property type="match status" value="1"/>
</dbReference>
<dbReference type="InterPro" id="IPR050327">
    <property type="entry name" value="Proton-linked_MCT"/>
</dbReference>
<organism evidence="4">
    <name type="scientific">marine metagenome</name>
    <dbReference type="NCBI Taxonomy" id="408172"/>
    <lineage>
        <taxon>unclassified sequences</taxon>
        <taxon>metagenomes</taxon>
        <taxon>ecological metagenomes</taxon>
    </lineage>
</organism>
<name>A0A383AC27_9ZZZZ</name>
<feature type="domain" description="Major facilitator superfamily (MFS) profile" evidence="3">
    <location>
        <begin position="21"/>
        <end position="176"/>
    </location>
</feature>
<accession>A0A383AC27</accession>
<dbReference type="InterPro" id="IPR020846">
    <property type="entry name" value="MFS_dom"/>
</dbReference>
<feature type="transmembrane region" description="Helical" evidence="2">
    <location>
        <begin position="69"/>
        <end position="88"/>
    </location>
</feature>
<dbReference type="GO" id="GO:0022857">
    <property type="term" value="F:transmembrane transporter activity"/>
    <property type="evidence" value="ECO:0007669"/>
    <property type="project" value="InterPro"/>
</dbReference>
<keyword evidence="2" id="KW-0812">Transmembrane</keyword>
<keyword evidence="2" id="KW-1133">Transmembrane helix</keyword>
<feature type="non-terminal residue" evidence="4">
    <location>
        <position position="176"/>
    </location>
</feature>
<feature type="transmembrane region" description="Helical" evidence="2">
    <location>
        <begin position="94"/>
        <end position="112"/>
    </location>
</feature>
<feature type="transmembrane region" description="Helical" evidence="2">
    <location>
        <begin position="154"/>
        <end position="175"/>
    </location>
</feature>
<sequence length="176" mass="18773">MATTNISEPNSTLKESPTPTGNTETAYGWVVVLFSFAVIAFCGSGYYITIVSLKTISLEFGWPRAYASLGYSVLFLGMGVGGIFMGWWSDRVGVAIPVAFGIIMSAIGSVFAGTSQGLFMFLMAHGVFFGLLGNSAFFVPLLTNITHWFDVRRGLAVGIVATGQSLAGTLWIPVFT</sequence>
<evidence type="ECO:0000256" key="2">
    <source>
        <dbReference type="SAM" id="Phobius"/>
    </source>
</evidence>
<dbReference type="InterPro" id="IPR011701">
    <property type="entry name" value="MFS"/>
</dbReference>
<protein>
    <recommendedName>
        <fullName evidence="3">Major facilitator superfamily (MFS) profile domain-containing protein</fullName>
    </recommendedName>
</protein>
<dbReference type="InterPro" id="IPR036259">
    <property type="entry name" value="MFS_trans_sf"/>
</dbReference>
<dbReference type="PANTHER" id="PTHR11360">
    <property type="entry name" value="MONOCARBOXYLATE TRANSPORTER"/>
    <property type="match status" value="1"/>
</dbReference>
<reference evidence="4" key="1">
    <citation type="submission" date="2018-05" db="EMBL/GenBank/DDBJ databases">
        <authorList>
            <person name="Lanie J.A."/>
            <person name="Ng W.-L."/>
            <person name="Kazmierczak K.M."/>
            <person name="Andrzejewski T.M."/>
            <person name="Davidsen T.M."/>
            <person name="Wayne K.J."/>
            <person name="Tettelin H."/>
            <person name="Glass J.I."/>
            <person name="Rusch D."/>
            <person name="Podicherti R."/>
            <person name="Tsui H.-C.T."/>
            <person name="Winkler M.E."/>
        </authorList>
    </citation>
    <scope>NUCLEOTIDE SEQUENCE</scope>
</reference>
<evidence type="ECO:0000259" key="3">
    <source>
        <dbReference type="PROSITE" id="PS50850"/>
    </source>
</evidence>
<feature type="transmembrane region" description="Helical" evidence="2">
    <location>
        <begin position="119"/>
        <end position="142"/>
    </location>
</feature>
<dbReference type="PROSITE" id="PS50850">
    <property type="entry name" value="MFS"/>
    <property type="match status" value="1"/>
</dbReference>
<dbReference type="EMBL" id="UINC01190538">
    <property type="protein sequence ID" value="SVE04745.1"/>
    <property type="molecule type" value="Genomic_DNA"/>
</dbReference>